<dbReference type="Gene3D" id="2.40.70.10">
    <property type="entry name" value="Acid Proteases"/>
    <property type="match status" value="1"/>
</dbReference>
<evidence type="ECO:0000256" key="2">
    <source>
        <dbReference type="PROSITE-ProRule" id="PRU00047"/>
    </source>
</evidence>
<dbReference type="PANTHER" id="PTHR15503">
    <property type="entry name" value="LDOC1 RELATED"/>
    <property type="match status" value="1"/>
</dbReference>
<dbReference type="PROSITE" id="PS50158">
    <property type="entry name" value="ZF_CCHC"/>
    <property type="match status" value="1"/>
</dbReference>
<dbReference type="InParanoid" id="A0A0C3NTS0"/>
<dbReference type="AlphaFoldDB" id="A0A0C3NTS0"/>
<gene>
    <name evidence="5" type="ORF">M404DRAFT_31129</name>
</gene>
<evidence type="ECO:0000313" key="5">
    <source>
        <dbReference type="EMBL" id="KIN98633.1"/>
    </source>
</evidence>
<sequence length="415" mass="44286">MPFQICCGVQLLGFTDHIKDDIACIGKPSTLTLLHELTQTIDACYLEHKAEVLHTTKSATDKSQSSNSDNKSKSSSSASAPKSNTKGKGKQKDLPKSNIAHLLGKDGKLTSAEQQHRMKNNLCLFCGEAGHSAKNCPKSTSHAAKACAAMAEALPVEKAEPKKLVCSSRDPNSLLLPVTLLDYSVDTLFVLINSGSSHCFVDPSIIKKYSIPVSSVSLPIPLCLFDSSTNAVISQEVDLSLHFPSSNVNSVSFYVTLLDSSCLLVLGHNWLTHFNLLIDLVLGSILFKPPLQGMPTPQVPSSPSAPTAALTASPTDLPCSALLISLINAATYVRACALPGSRQFHLQLSANDVKLHASSTSSLPPEYCEFADIFSKDKATELPPCCSFNLKIDLEEGASPHIGMIYSLSQAHAPG</sequence>
<feature type="compositionally biased region" description="Low complexity" evidence="3">
    <location>
        <begin position="61"/>
        <end position="83"/>
    </location>
</feature>
<dbReference type="InterPro" id="IPR036875">
    <property type="entry name" value="Znf_CCHC_sf"/>
</dbReference>
<dbReference type="Gene3D" id="4.10.60.10">
    <property type="entry name" value="Zinc finger, CCHC-type"/>
    <property type="match status" value="1"/>
</dbReference>
<dbReference type="GO" id="GO:0008270">
    <property type="term" value="F:zinc ion binding"/>
    <property type="evidence" value="ECO:0007669"/>
    <property type="project" value="UniProtKB-KW"/>
</dbReference>
<name>A0A0C3NTS0_PISTI</name>
<keyword evidence="2" id="KW-0862">Zinc</keyword>
<evidence type="ECO:0000256" key="1">
    <source>
        <dbReference type="ARBA" id="ARBA00022664"/>
    </source>
</evidence>
<feature type="domain" description="CCHC-type" evidence="4">
    <location>
        <begin position="123"/>
        <end position="138"/>
    </location>
</feature>
<keyword evidence="1" id="KW-0507">mRNA processing</keyword>
<evidence type="ECO:0000259" key="4">
    <source>
        <dbReference type="PROSITE" id="PS50158"/>
    </source>
</evidence>
<proteinExistence type="predicted"/>
<dbReference type="InterPro" id="IPR021109">
    <property type="entry name" value="Peptidase_aspartic_dom_sf"/>
</dbReference>
<organism evidence="5 6">
    <name type="scientific">Pisolithus tinctorius Marx 270</name>
    <dbReference type="NCBI Taxonomy" id="870435"/>
    <lineage>
        <taxon>Eukaryota</taxon>
        <taxon>Fungi</taxon>
        <taxon>Dikarya</taxon>
        <taxon>Basidiomycota</taxon>
        <taxon>Agaricomycotina</taxon>
        <taxon>Agaricomycetes</taxon>
        <taxon>Agaricomycetidae</taxon>
        <taxon>Boletales</taxon>
        <taxon>Sclerodermatineae</taxon>
        <taxon>Pisolithaceae</taxon>
        <taxon>Pisolithus</taxon>
    </lineage>
</organism>
<dbReference type="InterPro" id="IPR001878">
    <property type="entry name" value="Znf_CCHC"/>
</dbReference>
<protein>
    <recommendedName>
        <fullName evidence="4">CCHC-type domain-containing protein</fullName>
    </recommendedName>
</protein>
<reference evidence="5 6" key="1">
    <citation type="submission" date="2014-04" db="EMBL/GenBank/DDBJ databases">
        <authorList>
            <consortium name="DOE Joint Genome Institute"/>
            <person name="Kuo A."/>
            <person name="Kohler A."/>
            <person name="Costa M.D."/>
            <person name="Nagy L.G."/>
            <person name="Floudas D."/>
            <person name="Copeland A."/>
            <person name="Barry K.W."/>
            <person name="Cichocki N."/>
            <person name="Veneault-Fourrey C."/>
            <person name="LaButti K."/>
            <person name="Lindquist E.A."/>
            <person name="Lipzen A."/>
            <person name="Lundell T."/>
            <person name="Morin E."/>
            <person name="Murat C."/>
            <person name="Sun H."/>
            <person name="Tunlid A."/>
            <person name="Henrissat B."/>
            <person name="Grigoriev I.V."/>
            <person name="Hibbett D.S."/>
            <person name="Martin F."/>
            <person name="Nordberg H.P."/>
            <person name="Cantor M.N."/>
            <person name="Hua S.X."/>
        </authorList>
    </citation>
    <scope>NUCLEOTIDE SEQUENCE [LARGE SCALE GENOMIC DNA]</scope>
    <source>
        <strain evidence="5 6">Marx 270</strain>
    </source>
</reference>
<dbReference type="OrthoDB" id="2688047at2759"/>
<evidence type="ECO:0000313" key="6">
    <source>
        <dbReference type="Proteomes" id="UP000054217"/>
    </source>
</evidence>
<reference evidence="6" key="2">
    <citation type="submission" date="2015-01" db="EMBL/GenBank/DDBJ databases">
        <title>Evolutionary Origins and Diversification of the Mycorrhizal Mutualists.</title>
        <authorList>
            <consortium name="DOE Joint Genome Institute"/>
            <consortium name="Mycorrhizal Genomics Consortium"/>
            <person name="Kohler A."/>
            <person name="Kuo A."/>
            <person name="Nagy L.G."/>
            <person name="Floudas D."/>
            <person name="Copeland A."/>
            <person name="Barry K.W."/>
            <person name="Cichocki N."/>
            <person name="Veneault-Fourrey C."/>
            <person name="LaButti K."/>
            <person name="Lindquist E.A."/>
            <person name="Lipzen A."/>
            <person name="Lundell T."/>
            <person name="Morin E."/>
            <person name="Murat C."/>
            <person name="Riley R."/>
            <person name="Ohm R."/>
            <person name="Sun H."/>
            <person name="Tunlid A."/>
            <person name="Henrissat B."/>
            <person name="Grigoriev I.V."/>
            <person name="Hibbett D.S."/>
            <person name="Martin F."/>
        </authorList>
    </citation>
    <scope>NUCLEOTIDE SEQUENCE [LARGE SCALE GENOMIC DNA]</scope>
    <source>
        <strain evidence="6">Marx 270</strain>
    </source>
</reference>
<dbReference type="HOGENOM" id="CLU_000384_42_0_1"/>
<dbReference type="CDD" id="cd00303">
    <property type="entry name" value="retropepsin_like"/>
    <property type="match status" value="1"/>
</dbReference>
<dbReference type="Pfam" id="PF08284">
    <property type="entry name" value="RVP_2"/>
    <property type="match status" value="1"/>
</dbReference>
<dbReference type="Proteomes" id="UP000054217">
    <property type="component" value="Unassembled WGS sequence"/>
</dbReference>
<accession>A0A0C3NTS0</accession>
<dbReference type="SUPFAM" id="SSF57756">
    <property type="entry name" value="Retrovirus zinc finger-like domains"/>
    <property type="match status" value="1"/>
</dbReference>
<dbReference type="GO" id="GO:0003676">
    <property type="term" value="F:nucleic acid binding"/>
    <property type="evidence" value="ECO:0007669"/>
    <property type="project" value="InterPro"/>
</dbReference>
<feature type="region of interest" description="Disordered" evidence="3">
    <location>
        <begin position="56"/>
        <end position="97"/>
    </location>
</feature>
<keyword evidence="2" id="KW-0479">Metal-binding</keyword>
<keyword evidence="6" id="KW-1185">Reference proteome</keyword>
<dbReference type="EMBL" id="KN832013">
    <property type="protein sequence ID" value="KIN98633.1"/>
    <property type="molecule type" value="Genomic_DNA"/>
</dbReference>
<evidence type="ECO:0000256" key="3">
    <source>
        <dbReference type="SAM" id="MobiDB-lite"/>
    </source>
</evidence>
<dbReference type="GO" id="GO:0006397">
    <property type="term" value="P:mRNA processing"/>
    <property type="evidence" value="ECO:0007669"/>
    <property type="project" value="UniProtKB-KW"/>
</dbReference>
<dbReference type="STRING" id="870435.A0A0C3NTS0"/>
<keyword evidence="2" id="KW-0863">Zinc-finger</keyword>
<dbReference type="InterPro" id="IPR032567">
    <property type="entry name" value="RTL1-rel"/>
</dbReference>
<dbReference type="PANTHER" id="PTHR15503:SF22">
    <property type="entry name" value="TRANSPOSON TY3-I GAG POLYPROTEIN"/>
    <property type="match status" value="1"/>
</dbReference>
<dbReference type="SMART" id="SM00343">
    <property type="entry name" value="ZnF_C2HC"/>
    <property type="match status" value="1"/>
</dbReference>